<reference evidence="4 5" key="1">
    <citation type="submission" date="2016-03" db="EMBL/GenBank/DDBJ databases">
        <title>Whole genome sequencing of Grifola frondosa 9006-11.</title>
        <authorList>
            <person name="Min B."/>
            <person name="Park H."/>
            <person name="Kim J.-G."/>
            <person name="Cho H."/>
            <person name="Oh Y.-L."/>
            <person name="Kong W.-S."/>
            <person name="Choi I.-G."/>
        </authorList>
    </citation>
    <scope>NUCLEOTIDE SEQUENCE [LARGE SCALE GENOMIC DNA]</scope>
    <source>
        <strain evidence="4 5">9006-11</strain>
    </source>
</reference>
<sequence length="293" mass="31712">MGSFISKQSGFDPAKDISDLTGKVIVVTGGNSGIGFATLQYLARQGAKVYLGARSEQKAKAAIERLHKEGLGPRNGEVVWLNVDLSDPRDAKKAAEEFLTKEKRLDVLGIEDTMMVNHISPFVFTRTLLPLLTKTAKEPNSDVRIVNVSSDAITCMMPDLARYGLSKLANALFTKQLQKKLDADQVPIIVIALHPGSVNTEGLLRDPILVMPIIGPIARLLFSVIFLTPSQGATAPVFAAAAPAVRAQPELYKAAFLQPSAKIGRPTNPDAQSAELAKELWDTTEEILEKLEV</sequence>
<evidence type="ECO:0000256" key="3">
    <source>
        <dbReference type="ARBA" id="ARBA00023002"/>
    </source>
</evidence>
<dbReference type="SUPFAM" id="SSF51735">
    <property type="entry name" value="NAD(P)-binding Rossmann-fold domains"/>
    <property type="match status" value="1"/>
</dbReference>
<evidence type="ECO:0000256" key="2">
    <source>
        <dbReference type="ARBA" id="ARBA00022857"/>
    </source>
</evidence>
<evidence type="ECO:0000313" key="4">
    <source>
        <dbReference type="EMBL" id="OBZ78301.1"/>
    </source>
</evidence>
<keyword evidence="5" id="KW-1185">Reference proteome</keyword>
<gene>
    <name evidence="4" type="ORF">A0H81_02445</name>
</gene>
<dbReference type="STRING" id="5627.A0A1C7MN70"/>
<dbReference type="EMBL" id="LUGG01000002">
    <property type="protein sequence ID" value="OBZ78301.1"/>
    <property type="molecule type" value="Genomic_DNA"/>
</dbReference>
<dbReference type="PANTHER" id="PTHR24320">
    <property type="entry name" value="RETINOL DEHYDROGENASE"/>
    <property type="match status" value="1"/>
</dbReference>
<keyword evidence="3" id="KW-0560">Oxidoreductase</keyword>
<dbReference type="InterPro" id="IPR002347">
    <property type="entry name" value="SDR_fam"/>
</dbReference>
<dbReference type="OrthoDB" id="191139at2759"/>
<evidence type="ECO:0000256" key="1">
    <source>
        <dbReference type="ARBA" id="ARBA00006484"/>
    </source>
</evidence>
<dbReference type="Pfam" id="PF00106">
    <property type="entry name" value="adh_short"/>
    <property type="match status" value="1"/>
</dbReference>
<organism evidence="4 5">
    <name type="scientific">Grifola frondosa</name>
    <name type="common">Maitake</name>
    <name type="synonym">Polyporus frondosus</name>
    <dbReference type="NCBI Taxonomy" id="5627"/>
    <lineage>
        <taxon>Eukaryota</taxon>
        <taxon>Fungi</taxon>
        <taxon>Dikarya</taxon>
        <taxon>Basidiomycota</taxon>
        <taxon>Agaricomycotina</taxon>
        <taxon>Agaricomycetes</taxon>
        <taxon>Polyporales</taxon>
        <taxon>Grifolaceae</taxon>
        <taxon>Grifola</taxon>
    </lineage>
</organism>
<evidence type="ECO:0000313" key="5">
    <source>
        <dbReference type="Proteomes" id="UP000092993"/>
    </source>
</evidence>
<dbReference type="GO" id="GO:0016491">
    <property type="term" value="F:oxidoreductase activity"/>
    <property type="evidence" value="ECO:0007669"/>
    <property type="project" value="UniProtKB-KW"/>
</dbReference>
<comment type="similarity">
    <text evidence="1">Belongs to the short-chain dehydrogenases/reductases (SDR) family.</text>
</comment>
<dbReference type="Proteomes" id="UP000092993">
    <property type="component" value="Unassembled WGS sequence"/>
</dbReference>
<dbReference type="PANTHER" id="PTHR24320:SF282">
    <property type="entry name" value="WW DOMAIN-CONTAINING OXIDOREDUCTASE"/>
    <property type="match status" value="1"/>
</dbReference>
<dbReference type="AlphaFoldDB" id="A0A1C7MN70"/>
<name>A0A1C7MN70_GRIFR</name>
<evidence type="ECO:0008006" key="6">
    <source>
        <dbReference type="Google" id="ProtNLM"/>
    </source>
</evidence>
<dbReference type="Gene3D" id="3.40.50.720">
    <property type="entry name" value="NAD(P)-binding Rossmann-like Domain"/>
    <property type="match status" value="1"/>
</dbReference>
<proteinExistence type="inferred from homology"/>
<comment type="caution">
    <text evidence="4">The sequence shown here is derived from an EMBL/GenBank/DDBJ whole genome shotgun (WGS) entry which is preliminary data.</text>
</comment>
<keyword evidence="2" id="KW-0521">NADP</keyword>
<dbReference type="InterPro" id="IPR036291">
    <property type="entry name" value="NAD(P)-bd_dom_sf"/>
</dbReference>
<protein>
    <recommendedName>
        <fullName evidence="6">NAD-P-binding protein</fullName>
    </recommendedName>
</protein>
<accession>A0A1C7MN70</accession>
<dbReference type="OMA" id="VSHMELD"/>
<dbReference type="PRINTS" id="PR00081">
    <property type="entry name" value="GDHRDH"/>
</dbReference>